<dbReference type="AlphaFoldDB" id="A0A3Q2CJ47"/>
<protein>
    <submittedName>
        <fullName evidence="2">Uncharacterized protein</fullName>
    </submittedName>
</protein>
<dbReference type="Proteomes" id="UP000265020">
    <property type="component" value="Unassembled WGS sequence"/>
</dbReference>
<reference evidence="2" key="1">
    <citation type="submission" date="2025-08" db="UniProtKB">
        <authorList>
            <consortium name="Ensembl"/>
        </authorList>
    </citation>
    <scope>IDENTIFICATION</scope>
</reference>
<evidence type="ECO:0000313" key="2">
    <source>
        <dbReference type="Ensembl" id="ENSCVAP00000005243.1"/>
    </source>
</evidence>
<accession>A0A3Q2CJ47</accession>
<evidence type="ECO:0000313" key="3">
    <source>
        <dbReference type="Proteomes" id="UP000265020"/>
    </source>
</evidence>
<name>A0A3Q2CJ47_CYPVA</name>
<evidence type="ECO:0000256" key="1">
    <source>
        <dbReference type="SAM" id="MobiDB-lite"/>
    </source>
</evidence>
<proteinExistence type="predicted"/>
<organism evidence="2 3">
    <name type="scientific">Cyprinodon variegatus</name>
    <name type="common">Sheepshead minnow</name>
    <dbReference type="NCBI Taxonomy" id="28743"/>
    <lineage>
        <taxon>Eukaryota</taxon>
        <taxon>Metazoa</taxon>
        <taxon>Chordata</taxon>
        <taxon>Craniata</taxon>
        <taxon>Vertebrata</taxon>
        <taxon>Euteleostomi</taxon>
        <taxon>Actinopterygii</taxon>
        <taxon>Neopterygii</taxon>
        <taxon>Teleostei</taxon>
        <taxon>Neoteleostei</taxon>
        <taxon>Acanthomorphata</taxon>
        <taxon>Ovalentaria</taxon>
        <taxon>Atherinomorphae</taxon>
        <taxon>Cyprinodontiformes</taxon>
        <taxon>Cyprinodontidae</taxon>
        <taxon>Cyprinodon</taxon>
    </lineage>
</organism>
<dbReference type="Ensembl" id="ENSCVAT00000007036.1">
    <property type="protein sequence ID" value="ENSCVAP00000005243.1"/>
    <property type="gene ID" value="ENSCVAG00000006589.1"/>
</dbReference>
<keyword evidence="3" id="KW-1185">Reference proteome</keyword>
<feature type="compositionally biased region" description="Basic residues" evidence="1">
    <location>
        <begin position="34"/>
        <end position="43"/>
    </location>
</feature>
<sequence>YRFNDPSPHLLMLFRKVKKQTKGFLKPARQLNSSHRHLNRHRYAGGGNISPGQPGQRLPLTTAFSEEWAKTHDLHTTLHHLCQHHDTWRY</sequence>
<reference evidence="2" key="2">
    <citation type="submission" date="2025-09" db="UniProtKB">
        <authorList>
            <consortium name="Ensembl"/>
        </authorList>
    </citation>
    <scope>IDENTIFICATION</scope>
</reference>
<feature type="region of interest" description="Disordered" evidence="1">
    <location>
        <begin position="34"/>
        <end position="57"/>
    </location>
</feature>